<feature type="transmembrane region" description="Helical" evidence="1">
    <location>
        <begin position="113"/>
        <end position="130"/>
    </location>
</feature>
<keyword evidence="3" id="KW-1185">Reference proteome</keyword>
<evidence type="ECO:0000313" key="2">
    <source>
        <dbReference type="EMBL" id="GEO04145.1"/>
    </source>
</evidence>
<dbReference type="Proteomes" id="UP000321532">
    <property type="component" value="Unassembled WGS sequence"/>
</dbReference>
<keyword evidence="1" id="KW-1133">Transmembrane helix</keyword>
<comment type="caution">
    <text evidence="2">The sequence shown here is derived from an EMBL/GenBank/DDBJ whole genome shotgun (WGS) entry which is preliminary data.</text>
</comment>
<name>A0A512AWP7_9BACT</name>
<accession>A0A512AWP7</accession>
<feature type="transmembrane region" description="Helical" evidence="1">
    <location>
        <begin position="68"/>
        <end position="85"/>
    </location>
</feature>
<dbReference type="AlphaFoldDB" id="A0A512AWP7"/>
<dbReference type="RefSeq" id="WP_146897417.1">
    <property type="nucleotide sequence ID" value="NZ_BJYS01000012.1"/>
</dbReference>
<dbReference type="EMBL" id="BJYS01000012">
    <property type="protein sequence ID" value="GEO04145.1"/>
    <property type="molecule type" value="Genomic_DNA"/>
</dbReference>
<dbReference type="OrthoDB" id="9786473at2"/>
<dbReference type="PIRSF" id="PIRSF020606">
    <property type="entry name" value="UCP020606"/>
    <property type="match status" value="1"/>
</dbReference>
<keyword evidence="1" id="KW-0812">Transmembrane</keyword>
<feature type="transmembrane region" description="Helical" evidence="1">
    <location>
        <begin position="188"/>
        <end position="206"/>
    </location>
</feature>
<dbReference type="InterPro" id="IPR058534">
    <property type="entry name" value="YjdF"/>
</dbReference>
<reference evidence="2 3" key="1">
    <citation type="submission" date="2019-07" db="EMBL/GenBank/DDBJ databases">
        <title>Whole genome shotgun sequence of Adhaeribacter aerolatus NBRC 106133.</title>
        <authorList>
            <person name="Hosoyama A."/>
            <person name="Uohara A."/>
            <person name="Ohji S."/>
            <person name="Ichikawa N."/>
        </authorList>
    </citation>
    <scope>NUCLEOTIDE SEQUENCE [LARGE SCALE GENOMIC DNA]</scope>
    <source>
        <strain evidence="2 3">NBRC 106133</strain>
    </source>
</reference>
<keyword evidence="1" id="KW-0472">Membrane</keyword>
<gene>
    <name evidence="2" type="ORF">AAE02nite_18090</name>
</gene>
<protein>
    <recommendedName>
        <fullName evidence="4">DUF2238 domain-containing protein</fullName>
    </recommendedName>
</protein>
<sequence length="213" mass="24831">MASKAETRTGNDYVAAPTLIGVYAFLFSAFWAYTGFTTSNFTNWLLENTLTIPFIILLYYLNRWHKFSTLAVSLIFIFLLLHVYGSQHTYAENPFGEWVKELLNLQRNHFDRMVHFGFGFLLAYPMHEIFRYKLRLANWLTYLLPLEITFSLSALYEVVEWLVADIFFKEGGKDFLGMQGDMWDAQKDIALAVLGTTIIMLHVFLVRKGLRRP</sequence>
<dbReference type="InterPro" id="IPR014509">
    <property type="entry name" value="YjdF-like"/>
</dbReference>
<organism evidence="2 3">
    <name type="scientific">Adhaeribacter aerolatus</name>
    <dbReference type="NCBI Taxonomy" id="670289"/>
    <lineage>
        <taxon>Bacteria</taxon>
        <taxon>Pseudomonadati</taxon>
        <taxon>Bacteroidota</taxon>
        <taxon>Cytophagia</taxon>
        <taxon>Cytophagales</taxon>
        <taxon>Hymenobacteraceae</taxon>
        <taxon>Adhaeribacter</taxon>
    </lineage>
</organism>
<feature type="transmembrane region" description="Helical" evidence="1">
    <location>
        <begin position="12"/>
        <end position="32"/>
    </location>
</feature>
<proteinExistence type="predicted"/>
<evidence type="ECO:0000256" key="1">
    <source>
        <dbReference type="SAM" id="Phobius"/>
    </source>
</evidence>
<evidence type="ECO:0008006" key="4">
    <source>
        <dbReference type="Google" id="ProtNLM"/>
    </source>
</evidence>
<feature type="transmembrane region" description="Helical" evidence="1">
    <location>
        <begin position="142"/>
        <end position="168"/>
    </location>
</feature>
<dbReference type="Pfam" id="PF09997">
    <property type="entry name" value="DUF2238"/>
    <property type="match status" value="1"/>
</dbReference>
<evidence type="ECO:0000313" key="3">
    <source>
        <dbReference type="Proteomes" id="UP000321532"/>
    </source>
</evidence>
<feature type="transmembrane region" description="Helical" evidence="1">
    <location>
        <begin position="44"/>
        <end position="61"/>
    </location>
</feature>